<evidence type="ECO:0000256" key="18">
    <source>
        <dbReference type="SAM" id="MobiDB-lite"/>
    </source>
</evidence>
<dbReference type="GO" id="GO:0051539">
    <property type="term" value="F:4 iron, 4 sulfur cluster binding"/>
    <property type="evidence" value="ECO:0007669"/>
    <property type="project" value="UniProtKB-KW"/>
</dbReference>
<evidence type="ECO:0000256" key="11">
    <source>
        <dbReference type="ARBA" id="ARBA00023014"/>
    </source>
</evidence>
<keyword evidence="10" id="KW-0408">Iron</keyword>
<keyword evidence="15" id="KW-0539">Nucleus</keyword>
<dbReference type="EMBL" id="JALJOV010000475">
    <property type="protein sequence ID" value="KAK9863411.1"/>
    <property type="molecule type" value="Genomic_DNA"/>
</dbReference>
<dbReference type="GO" id="GO:0046872">
    <property type="term" value="F:metal ion binding"/>
    <property type="evidence" value="ECO:0007669"/>
    <property type="project" value="UniProtKB-KW"/>
</dbReference>
<proteinExistence type="inferred from homology"/>
<keyword evidence="8" id="KW-0347">Helicase</keyword>
<keyword evidence="3" id="KW-0004">4Fe-4S</keyword>
<dbReference type="InterPro" id="IPR014013">
    <property type="entry name" value="Helic_SF1/SF2_ATP-bd_DinG/Rad3"/>
</dbReference>
<dbReference type="Pfam" id="PF13307">
    <property type="entry name" value="Helicase_C_2"/>
    <property type="match status" value="1"/>
</dbReference>
<evidence type="ECO:0000256" key="2">
    <source>
        <dbReference type="ARBA" id="ARBA00009146"/>
    </source>
</evidence>
<comment type="caution">
    <text evidence="20">The sequence shown here is derived from an EMBL/GenBank/DDBJ whole genome shotgun (WGS) entry which is preliminary data.</text>
</comment>
<dbReference type="PROSITE" id="PS51193">
    <property type="entry name" value="HELICASE_ATP_BIND_2"/>
    <property type="match status" value="1"/>
</dbReference>
<dbReference type="SUPFAM" id="SSF52540">
    <property type="entry name" value="P-loop containing nucleoside triphosphate hydrolases"/>
    <property type="match status" value="1"/>
</dbReference>
<evidence type="ECO:0000256" key="13">
    <source>
        <dbReference type="ARBA" id="ARBA00023204"/>
    </source>
</evidence>
<evidence type="ECO:0000256" key="1">
    <source>
        <dbReference type="ARBA" id="ARBA00004123"/>
    </source>
</evidence>
<dbReference type="GO" id="GO:0003678">
    <property type="term" value="F:DNA helicase activity"/>
    <property type="evidence" value="ECO:0007669"/>
    <property type="project" value="InterPro"/>
</dbReference>
<dbReference type="InterPro" id="IPR013020">
    <property type="entry name" value="Rad3/Chl1-like"/>
</dbReference>
<evidence type="ECO:0000256" key="17">
    <source>
        <dbReference type="ARBA" id="ARBA00073810"/>
    </source>
</evidence>
<dbReference type="GO" id="GO:0005634">
    <property type="term" value="C:nucleus"/>
    <property type="evidence" value="ECO:0007669"/>
    <property type="project" value="UniProtKB-SubCell"/>
</dbReference>
<dbReference type="CDD" id="cd18788">
    <property type="entry name" value="SF2_C_XPD"/>
    <property type="match status" value="1"/>
</dbReference>
<dbReference type="InterPro" id="IPR006555">
    <property type="entry name" value="ATP-dep_Helicase_C"/>
</dbReference>
<dbReference type="FunFam" id="3.40.50.300:FF:000431">
    <property type="entry name" value="Regulator of telomere elongation helicase 1"/>
    <property type="match status" value="1"/>
</dbReference>
<evidence type="ECO:0000256" key="12">
    <source>
        <dbReference type="ARBA" id="ARBA00023125"/>
    </source>
</evidence>
<feature type="region of interest" description="Disordered" evidence="18">
    <location>
        <begin position="311"/>
        <end position="337"/>
    </location>
</feature>
<dbReference type="GO" id="GO:0006289">
    <property type="term" value="P:nucleotide-excision repair"/>
    <property type="evidence" value="ECO:0007669"/>
    <property type="project" value="TreeGrafter"/>
</dbReference>
<dbReference type="GO" id="GO:0005524">
    <property type="term" value="F:ATP binding"/>
    <property type="evidence" value="ECO:0007669"/>
    <property type="project" value="UniProtKB-KW"/>
</dbReference>
<evidence type="ECO:0000256" key="16">
    <source>
        <dbReference type="ARBA" id="ARBA00049360"/>
    </source>
</evidence>
<comment type="similarity">
    <text evidence="2">Belongs to the helicase family. RAD3/XPD subfamily.</text>
</comment>
<dbReference type="InterPro" id="IPR006554">
    <property type="entry name" value="Helicase-like_DEXD_c2"/>
</dbReference>
<evidence type="ECO:0000256" key="6">
    <source>
        <dbReference type="ARBA" id="ARBA00022763"/>
    </source>
</evidence>
<name>A0AAW1T0Y5_9CHLO</name>
<dbReference type="GO" id="GO:0016818">
    <property type="term" value="F:hydrolase activity, acting on acid anhydrides, in phosphorus-containing anhydrides"/>
    <property type="evidence" value="ECO:0007669"/>
    <property type="project" value="InterPro"/>
</dbReference>
<keyword evidence="9" id="KW-0067">ATP-binding</keyword>
<evidence type="ECO:0000313" key="20">
    <source>
        <dbReference type="EMBL" id="KAK9863411.1"/>
    </source>
</evidence>
<dbReference type="GO" id="GO:1990918">
    <property type="term" value="P:double-strand break repair involved in meiotic recombination"/>
    <property type="evidence" value="ECO:0007669"/>
    <property type="project" value="TreeGrafter"/>
</dbReference>
<evidence type="ECO:0000256" key="9">
    <source>
        <dbReference type="ARBA" id="ARBA00022840"/>
    </source>
</evidence>
<dbReference type="AlphaFoldDB" id="A0AAW1T0Y5"/>
<dbReference type="NCBIfam" id="TIGR00604">
    <property type="entry name" value="rad3"/>
    <property type="match status" value="1"/>
</dbReference>
<feature type="region of interest" description="Disordered" evidence="18">
    <location>
        <begin position="394"/>
        <end position="414"/>
    </location>
</feature>
<evidence type="ECO:0000256" key="10">
    <source>
        <dbReference type="ARBA" id="ARBA00023004"/>
    </source>
</evidence>
<evidence type="ECO:0000313" key="21">
    <source>
        <dbReference type="Proteomes" id="UP001485043"/>
    </source>
</evidence>
<dbReference type="Gene3D" id="3.40.50.300">
    <property type="entry name" value="P-loop containing nucleotide triphosphate hydrolases"/>
    <property type="match status" value="2"/>
</dbReference>
<keyword evidence="4" id="KW-0479">Metal-binding</keyword>
<dbReference type="InterPro" id="IPR010614">
    <property type="entry name" value="RAD3-like_helicase_DEAD"/>
</dbReference>
<feature type="compositionally biased region" description="Basic and acidic residues" evidence="18">
    <location>
        <begin position="311"/>
        <end position="320"/>
    </location>
</feature>
<comment type="subcellular location">
    <subcellularLocation>
        <location evidence="1">Nucleus</location>
    </subcellularLocation>
</comment>
<keyword evidence="12" id="KW-0238">DNA-binding</keyword>
<dbReference type="PANTHER" id="PTHR11472:SF47">
    <property type="entry name" value="FANCONI ANEMIA GROUP J PROTEIN"/>
    <property type="match status" value="1"/>
</dbReference>
<keyword evidence="14" id="KW-0413">Isomerase</keyword>
<accession>A0AAW1T0Y5</accession>
<keyword evidence="6" id="KW-0227">DNA damage</keyword>
<organism evidence="20 21">
    <name type="scientific">Apatococcus fuscideae</name>
    <dbReference type="NCBI Taxonomy" id="2026836"/>
    <lineage>
        <taxon>Eukaryota</taxon>
        <taxon>Viridiplantae</taxon>
        <taxon>Chlorophyta</taxon>
        <taxon>core chlorophytes</taxon>
        <taxon>Trebouxiophyceae</taxon>
        <taxon>Chlorellales</taxon>
        <taxon>Chlorellaceae</taxon>
        <taxon>Apatococcus</taxon>
    </lineage>
</organism>
<gene>
    <name evidence="20" type="ORF">WJX84_010706</name>
</gene>
<protein>
    <recommendedName>
        <fullName evidence="17">Regulator of telomere elongation helicase 1 homolog</fullName>
    </recommendedName>
</protein>
<reference evidence="20 21" key="1">
    <citation type="journal article" date="2024" name="Nat. Commun.">
        <title>Phylogenomics reveals the evolutionary origins of lichenization in chlorophyte algae.</title>
        <authorList>
            <person name="Puginier C."/>
            <person name="Libourel C."/>
            <person name="Otte J."/>
            <person name="Skaloud P."/>
            <person name="Haon M."/>
            <person name="Grisel S."/>
            <person name="Petersen M."/>
            <person name="Berrin J.G."/>
            <person name="Delaux P.M."/>
            <person name="Dal Grande F."/>
            <person name="Keller J."/>
        </authorList>
    </citation>
    <scope>NUCLEOTIDE SEQUENCE [LARGE SCALE GENOMIC DNA]</scope>
    <source>
        <strain evidence="20 21">SAG 2523</strain>
    </source>
</reference>
<evidence type="ECO:0000256" key="7">
    <source>
        <dbReference type="ARBA" id="ARBA00022801"/>
    </source>
</evidence>
<dbReference type="SMART" id="SM00488">
    <property type="entry name" value="DEXDc2"/>
    <property type="match status" value="1"/>
</dbReference>
<keyword evidence="7" id="KW-0378">Hydrolase</keyword>
<dbReference type="Pfam" id="PF06733">
    <property type="entry name" value="DEAD_2"/>
    <property type="match status" value="1"/>
</dbReference>
<evidence type="ECO:0000256" key="15">
    <source>
        <dbReference type="ARBA" id="ARBA00023242"/>
    </source>
</evidence>
<dbReference type="InterPro" id="IPR027417">
    <property type="entry name" value="P-loop_NTPase"/>
</dbReference>
<keyword evidence="5" id="KW-0547">Nucleotide-binding</keyword>
<dbReference type="GO" id="GO:0003677">
    <property type="term" value="F:DNA binding"/>
    <property type="evidence" value="ECO:0007669"/>
    <property type="project" value="UniProtKB-KW"/>
</dbReference>
<dbReference type="CDD" id="cd17970">
    <property type="entry name" value="DEAHc_FancJ"/>
    <property type="match status" value="1"/>
</dbReference>
<feature type="domain" description="Helicase ATP-binding" evidence="19">
    <location>
        <begin position="6"/>
        <end position="334"/>
    </location>
</feature>
<dbReference type="InterPro" id="IPR045028">
    <property type="entry name" value="DinG/Rad3-like"/>
</dbReference>
<evidence type="ECO:0000256" key="8">
    <source>
        <dbReference type="ARBA" id="ARBA00022806"/>
    </source>
</evidence>
<keyword evidence="21" id="KW-1185">Reference proteome</keyword>
<evidence type="ECO:0000256" key="3">
    <source>
        <dbReference type="ARBA" id="ARBA00022485"/>
    </source>
</evidence>
<evidence type="ECO:0000256" key="14">
    <source>
        <dbReference type="ARBA" id="ARBA00023235"/>
    </source>
</evidence>
<evidence type="ECO:0000256" key="4">
    <source>
        <dbReference type="ARBA" id="ARBA00022723"/>
    </source>
</evidence>
<evidence type="ECO:0000256" key="5">
    <source>
        <dbReference type="ARBA" id="ARBA00022741"/>
    </source>
</evidence>
<sequence length="700" mass="77299">MQYDIKGHKVEFPHKAYGVQLAFISKVLKTLDCKENALLEAPTGTGKTLSLLCSALAWQQKQKDVIEAEVPQKLHLSKSEAGTVSTDMHDAATMEEDAGSVLNHQEEKPQRRRKPPKIFYATRTHSQIAQVVRELKRTTYRPKMAILASREHYCVHKTVSKKPNRDEECDKLLREDGGCRFYTNVGKLFGLQKGMAMRVHDIEDLTKAGKEHKACPYFAARHFADDAEMVFCPYNYLLDPVVRSAMNITVDNAILIFDEAHNIEDTARDAASAELDTSLLLEAMAELRQAGLAEEQVGALLEIYKEMREAEEGSKNENGKKGPNQSHEQAKEAAVSDAAATSQQAGVASQKVGGLALGVISRLLTVLKLMYEAGAAHAVDYRLMVSKSSAASSSFSNRRGRRAAEDEEDGGHRSGDTVQMCLWCLNPALAFNSMAESAHAIILTSGTLAPMATFASELGAPFENMLEAPHVVNMQKQVRACAIAAGPDGFQLQATYKFNDNTAFQDSIGLTILEAAKVVPDGMLVFFPSYSLLDRLCKQWQGNGMWSQINGLKKIICEPRGTGDLFDKAMSDYYSAIRKGKGGIFMAICRGKVSEGLDFTDANARAVLVIGIPFPNVKDTKVGLKKQFNDQGQQTRGLLSGDQWYSQQAFRALNQAIGRCIRHKNDYGAILLIDERYRQPRYQKNLSRWVKGALEATPTL</sequence>
<evidence type="ECO:0000259" key="19">
    <source>
        <dbReference type="PROSITE" id="PS51193"/>
    </source>
</evidence>
<keyword evidence="13" id="KW-0234">DNA repair</keyword>
<dbReference type="PANTHER" id="PTHR11472">
    <property type="entry name" value="DNA REPAIR DEAD HELICASE RAD3/XP-D SUBFAMILY MEMBER"/>
    <property type="match status" value="1"/>
</dbReference>
<dbReference type="SMART" id="SM00491">
    <property type="entry name" value="HELICc2"/>
    <property type="match status" value="1"/>
</dbReference>
<keyword evidence="11" id="KW-0411">Iron-sulfur</keyword>
<dbReference type="Proteomes" id="UP001485043">
    <property type="component" value="Unassembled WGS sequence"/>
</dbReference>
<comment type="catalytic activity">
    <reaction evidence="16">
        <text>ATP + H2O = ADP + phosphate + H(+)</text>
        <dbReference type="Rhea" id="RHEA:13065"/>
        <dbReference type="ChEBI" id="CHEBI:15377"/>
        <dbReference type="ChEBI" id="CHEBI:15378"/>
        <dbReference type="ChEBI" id="CHEBI:30616"/>
        <dbReference type="ChEBI" id="CHEBI:43474"/>
        <dbReference type="ChEBI" id="CHEBI:456216"/>
    </reaction>
</comment>